<evidence type="ECO:0000256" key="5">
    <source>
        <dbReference type="PIRNR" id="PIRNR039110"/>
    </source>
</evidence>
<feature type="compositionally biased region" description="Basic residues" evidence="8">
    <location>
        <begin position="435"/>
        <end position="450"/>
    </location>
</feature>
<comment type="similarity">
    <text evidence="1 5 7">Belongs to the IPP transferase family.</text>
</comment>
<name>A0ABQ9NSB5_9PEZI</name>
<evidence type="ECO:0000259" key="9">
    <source>
        <dbReference type="Pfam" id="PF12874"/>
    </source>
</evidence>
<comment type="caution">
    <text evidence="10">The sequence shown here is derived from an EMBL/GenBank/DDBJ whole genome shotgun (WGS) entry which is preliminary data.</text>
</comment>
<keyword evidence="5" id="KW-0963">Cytoplasm</keyword>
<protein>
    <recommendedName>
        <fullName evidence="5 6">tRNA dimethylallyltransferase</fullName>
        <ecNumber evidence="5 6">2.5.1.75</ecNumber>
    </recommendedName>
</protein>
<feature type="compositionally biased region" description="Basic and acidic residues" evidence="8">
    <location>
        <begin position="477"/>
        <end position="486"/>
    </location>
</feature>
<dbReference type="NCBIfam" id="TIGR00174">
    <property type="entry name" value="miaA"/>
    <property type="match status" value="1"/>
</dbReference>
<reference evidence="10" key="1">
    <citation type="submission" date="2022-10" db="EMBL/GenBank/DDBJ databases">
        <title>Culturing micro-colonial fungi from biological soil crusts in the Mojave desert and describing Neophaeococcomyces mojavensis, and introducing the new genera and species Taxawa tesnikishii.</title>
        <authorList>
            <person name="Kurbessoian T."/>
            <person name="Stajich J.E."/>
        </authorList>
    </citation>
    <scope>NUCLEOTIDE SEQUENCE</scope>
    <source>
        <strain evidence="10">TK_1</strain>
    </source>
</reference>
<evidence type="ECO:0000256" key="8">
    <source>
        <dbReference type="SAM" id="MobiDB-lite"/>
    </source>
</evidence>
<dbReference type="InterPro" id="IPR030666">
    <property type="entry name" value="IPP_transferase_euk"/>
</dbReference>
<dbReference type="Gene3D" id="1.10.20.140">
    <property type="match status" value="1"/>
</dbReference>
<keyword evidence="5 6" id="KW-0819">tRNA processing</keyword>
<dbReference type="EC" id="2.5.1.75" evidence="5 6"/>
<gene>
    <name evidence="10" type="primary">tit1</name>
    <name evidence="10" type="ORF">H2201_004587</name>
</gene>
<comment type="function">
    <text evidence="5">Catalyzes the transfer of a dimethylallyl group onto the adenine at position 37.</text>
</comment>
<dbReference type="InterPro" id="IPR013087">
    <property type="entry name" value="Znf_C2H2_type"/>
</dbReference>
<sequence>MARSAPRLPLVAILGATGTGKSQLAVDLASRFNGEIINGDAMQLYKGLPIITNKIPLDERNGIPHHLLGCIGLDEETWTVSRFVKKALGAIEEIRSRGRLPILVGGTHYYTQSLLFKDGLADEDTEPGRESEGATEAQEHFSILEEPTEIILEKLRAVDPVMADRWHPNERRKIQRSLEIWLKTGKRASQVYEEQQKRKQVGIALGDQAEGVEISEDGLRGTQMRFPTLMLWVHSSTETLYARLDARVGKMFQNGLLSEVNELDGYLQAQKAAANTVDRTRGIWVSIGYKEFEAYQAALRTGNSTEEELQKLRTEATEKTRAATRQYAKRQVKWIRTKLLHALTAAQASDNLFLLDGSDLAAWKENVEHPAFELTSLFLDGAKLPEPHSISEAAAEMLVPKTDYDMSQRRDLWKRRTCEVCNMTAVTESDWSQHIKSRSHRRAVSSKKKRDGLPVNLPRAKTCQQDDSDQLEGSMESFEHLTTEVK</sequence>
<evidence type="ECO:0000256" key="6">
    <source>
        <dbReference type="RuleBase" id="RU003783"/>
    </source>
</evidence>
<dbReference type="SUPFAM" id="SSF52540">
    <property type="entry name" value="P-loop containing nucleoside triphosphate hydrolases"/>
    <property type="match status" value="2"/>
</dbReference>
<evidence type="ECO:0000256" key="4">
    <source>
        <dbReference type="ARBA" id="ARBA00022840"/>
    </source>
</evidence>
<evidence type="ECO:0000256" key="7">
    <source>
        <dbReference type="RuleBase" id="RU003785"/>
    </source>
</evidence>
<evidence type="ECO:0000256" key="1">
    <source>
        <dbReference type="ARBA" id="ARBA00005842"/>
    </source>
</evidence>
<dbReference type="InterPro" id="IPR039657">
    <property type="entry name" value="Dimethylallyltransferase"/>
</dbReference>
<dbReference type="InterPro" id="IPR036236">
    <property type="entry name" value="Znf_C2H2_sf"/>
</dbReference>
<dbReference type="GO" id="GO:0052381">
    <property type="term" value="F:tRNA dimethylallyltransferase activity"/>
    <property type="evidence" value="ECO:0007669"/>
    <property type="project" value="UniProtKB-EC"/>
</dbReference>
<dbReference type="EMBL" id="JAPDRL010000030">
    <property type="protein sequence ID" value="KAJ9665295.1"/>
    <property type="molecule type" value="Genomic_DNA"/>
</dbReference>
<dbReference type="Gene3D" id="3.40.50.300">
    <property type="entry name" value="P-loop containing nucleotide triphosphate hydrolases"/>
    <property type="match status" value="1"/>
</dbReference>
<keyword evidence="3 5" id="KW-0547">Nucleotide-binding</keyword>
<evidence type="ECO:0000256" key="3">
    <source>
        <dbReference type="ARBA" id="ARBA00022741"/>
    </source>
</evidence>
<dbReference type="Proteomes" id="UP001172684">
    <property type="component" value="Unassembled WGS sequence"/>
</dbReference>
<dbReference type="Pfam" id="PF01715">
    <property type="entry name" value="IPPT"/>
    <property type="match status" value="1"/>
</dbReference>
<dbReference type="Gene3D" id="3.30.160.60">
    <property type="entry name" value="Classic Zinc Finger"/>
    <property type="match status" value="1"/>
</dbReference>
<dbReference type="InterPro" id="IPR027417">
    <property type="entry name" value="P-loop_NTPase"/>
</dbReference>
<feature type="region of interest" description="Disordered" evidence="8">
    <location>
        <begin position="432"/>
        <end position="486"/>
    </location>
</feature>
<proteinExistence type="inferred from homology"/>
<dbReference type="HAMAP" id="MF_00185">
    <property type="entry name" value="IPP_trans"/>
    <property type="match status" value="1"/>
</dbReference>
<evidence type="ECO:0000256" key="2">
    <source>
        <dbReference type="ARBA" id="ARBA00022679"/>
    </source>
</evidence>
<accession>A0ABQ9NSB5</accession>
<dbReference type="Pfam" id="PF12874">
    <property type="entry name" value="zf-met"/>
    <property type="match status" value="1"/>
</dbReference>
<dbReference type="InterPro" id="IPR018022">
    <property type="entry name" value="IPT"/>
</dbReference>
<dbReference type="PANTHER" id="PTHR11088:SF89">
    <property type="entry name" value="TRNA DIMETHYLALLYLTRANSFERASE"/>
    <property type="match status" value="1"/>
</dbReference>
<evidence type="ECO:0000313" key="10">
    <source>
        <dbReference type="EMBL" id="KAJ9665295.1"/>
    </source>
</evidence>
<feature type="domain" description="C2H2-type" evidence="9">
    <location>
        <begin position="417"/>
        <end position="440"/>
    </location>
</feature>
<dbReference type="PIRSF" id="PIRSF039110">
    <property type="entry name" value="IPP_transferase"/>
    <property type="match status" value="1"/>
</dbReference>
<keyword evidence="2 5" id="KW-0808">Transferase</keyword>
<evidence type="ECO:0000313" key="11">
    <source>
        <dbReference type="Proteomes" id="UP001172684"/>
    </source>
</evidence>
<dbReference type="PANTHER" id="PTHR11088">
    <property type="entry name" value="TRNA DIMETHYLALLYLTRANSFERASE"/>
    <property type="match status" value="1"/>
</dbReference>
<keyword evidence="11" id="KW-1185">Reference proteome</keyword>
<keyword evidence="4 5" id="KW-0067">ATP-binding</keyword>
<dbReference type="SUPFAM" id="SSF57667">
    <property type="entry name" value="beta-beta-alpha zinc fingers"/>
    <property type="match status" value="1"/>
</dbReference>
<organism evidence="10 11">
    <name type="scientific">Coniosporium apollinis</name>
    <dbReference type="NCBI Taxonomy" id="61459"/>
    <lineage>
        <taxon>Eukaryota</taxon>
        <taxon>Fungi</taxon>
        <taxon>Dikarya</taxon>
        <taxon>Ascomycota</taxon>
        <taxon>Pezizomycotina</taxon>
        <taxon>Dothideomycetes</taxon>
        <taxon>Dothideomycetes incertae sedis</taxon>
        <taxon>Coniosporium</taxon>
    </lineage>
</organism>
<comment type="catalytic activity">
    <reaction evidence="5 6">
        <text>adenosine(37) in tRNA + dimethylallyl diphosphate = N(6)-dimethylallyladenosine(37) in tRNA + diphosphate</text>
        <dbReference type="Rhea" id="RHEA:26482"/>
        <dbReference type="Rhea" id="RHEA-COMP:10162"/>
        <dbReference type="Rhea" id="RHEA-COMP:10375"/>
        <dbReference type="ChEBI" id="CHEBI:33019"/>
        <dbReference type="ChEBI" id="CHEBI:57623"/>
        <dbReference type="ChEBI" id="CHEBI:74411"/>
        <dbReference type="ChEBI" id="CHEBI:74415"/>
        <dbReference type="EC" id="2.5.1.75"/>
    </reaction>
</comment>